<evidence type="ECO:0000313" key="2">
    <source>
        <dbReference type="Proteomes" id="UP000815677"/>
    </source>
</evidence>
<organism evidence="1 2">
    <name type="scientific">Mycena chlorophos</name>
    <name type="common">Agaric fungus</name>
    <name type="synonym">Agaricus chlorophos</name>
    <dbReference type="NCBI Taxonomy" id="658473"/>
    <lineage>
        <taxon>Eukaryota</taxon>
        <taxon>Fungi</taxon>
        <taxon>Dikarya</taxon>
        <taxon>Basidiomycota</taxon>
        <taxon>Agaricomycotina</taxon>
        <taxon>Agaricomycetes</taxon>
        <taxon>Agaricomycetidae</taxon>
        <taxon>Agaricales</taxon>
        <taxon>Marasmiineae</taxon>
        <taxon>Mycenaceae</taxon>
        <taxon>Mycena</taxon>
    </lineage>
</organism>
<reference evidence="1" key="1">
    <citation type="submission" date="2014-09" db="EMBL/GenBank/DDBJ databases">
        <title>Genome sequence of the luminous mushroom Mycena chlorophos for searching fungal bioluminescence genes.</title>
        <authorList>
            <person name="Tanaka Y."/>
            <person name="Kasuga D."/>
            <person name="Oba Y."/>
            <person name="Hase S."/>
            <person name="Sato K."/>
            <person name="Oba Y."/>
            <person name="Sakakibara Y."/>
        </authorList>
    </citation>
    <scope>NUCLEOTIDE SEQUENCE</scope>
</reference>
<dbReference type="EMBL" id="DF838497">
    <property type="protein sequence ID" value="GAT43041.1"/>
    <property type="molecule type" value="Genomic_DNA"/>
</dbReference>
<gene>
    <name evidence="1" type="ORF">MCHLO_00734</name>
</gene>
<evidence type="ECO:0000313" key="1">
    <source>
        <dbReference type="EMBL" id="GAT43041.1"/>
    </source>
</evidence>
<keyword evidence="2" id="KW-1185">Reference proteome</keyword>
<dbReference type="Proteomes" id="UP000815677">
    <property type="component" value="Unassembled WGS sequence"/>
</dbReference>
<proteinExistence type="predicted"/>
<sequence>CIDRFAVLLDERRSHQDCTNPIFRNELDPNTACIAISATVVESPPSGPVAVGKYKLPHYTPLHRLEEIKIGSRQSAEEACERGAVEFVEG</sequence>
<protein>
    <submittedName>
        <fullName evidence="1">Uncharacterized protein</fullName>
    </submittedName>
</protein>
<name>A0ABQ0KVR6_MYCCL</name>
<accession>A0ABQ0KVR6</accession>
<feature type="non-terminal residue" evidence="1">
    <location>
        <position position="1"/>
    </location>
</feature>